<evidence type="ECO:0000313" key="3">
    <source>
        <dbReference type="Proteomes" id="UP000324222"/>
    </source>
</evidence>
<comment type="caution">
    <text evidence="2">The sequence shown here is derived from an EMBL/GenBank/DDBJ whole genome shotgun (WGS) entry which is preliminary data.</text>
</comment>
<dbReference type="EMBL" id="VSRR010009599">
    <property type="protein sequence ID" value="MPC50581.1"/>
    <property type="molecule type" value="Genomic_DNA"/>
</dbReference>
<proteinExistence type="predicted"/>
<evidence type="ECO:0000256" key="1">
    <source>
        <dbReference type="SAM" id="MobiDB-lite"/>
    </source>
</evidence>
<name>A0A5B7FT21_PORTR</name>
<protein>
    <submittedName>
        <fullName evidence="2">Uncharacterized protein</fullName>
    </submittedName>
</protein>
<organism evidence="2 3">
    <name type="scientific">Portunus trituberculatus</name>
    <name type="common">Swimming crab</name>
    <name type="synonym">Neptunus trituberculatus</name>
    <dbReference type="NCBI Taxonomy" id="210409"/>
    <lineage>
        <taxon>Eukaryota</taxon>
        <taxon>Metazoa</taxon>
        <taxon>Ecdysozoa</taxon>
        <taxon>Arthropoda</taxon>
        <taxon>Crustacea</taxon>
        <taxon>Multicrustacea</taxon>
        <taxon>Malacostraca</taxon>
        <taxon>Eumalacostraca</taxon>
        <taxon>Eucarida</taxon>
        <taxon>Decapoda</taxon>
        <taxon>Pleocyemata</taxon>
        <taxon>Brachyura</taxon>
        <taxon>Eubrachyura</taxon>
        <taxon>Portunoidea</taxon>
        <taxon>Portunidae</taxon>
        <taxon>Portuninae</taxon>
        <taxon>Portunus</taxon>
    </lineage>
</organism>
<accession>A0A5B7FT21</accession>
<dbReference type="AlphaFoldDB" id="A0A5B7FT21"/>
<evidence type="ECO:0000313" key="2">
    <source>
        <dbReference type="EMBL" id="MPC50581.1"/>
    </source>
</evidence>
<reference evidence="2 3" key="1">
    <citation type="submission" date="2019-05" db="EMBL/GenBank/DDBJ databases">
        <title>Another draft genome of Portunus trituberculatus and its Hox gene families provides insights of decapod evolution.</title>
        <authorList>
            <person name="Jeong J.-H."/>
            <person name="Song I."/>
            <person name="Kim S."/>
            <person name="Choi T."/>
            <person name="Kim D."/>
            <person name="Ryu S."/>
            <person name="Kim W."/>
        </authorList>
    </citation>
    <scope>NUCLEOTIDE SEQUENCE [LARGE SCALE GENOMIC DNA]</scope>
    <source>
        <tissue evidence="2">Muscle</tissue>
    </source>
</reference>
<feature type="region of interest" description="Disordered" evidence="1">
    <location>
        <begin position="1"/>
        <end position="59"/>
    </location>
</feature>
<feature type="compositionally biased region" description="Basic and acidic residues" evidence="1">
    <location>
        <begin position="1"/>
        <end position="14"/>
    </location>
</feature>
<gene>
    <name evidence="2" type="ORF">E2C01_044410</name>
</gene>
<keyword evidence="3" id="KW-1185">Reference proteome</keyword>
<dbReference type="Proteomes" id="UP000324222">
    <property type="component" value="Unassembled WGS sequence"/>
</dbReference>
<sequence length="59" mass="6676">MKHDKQSAQQKKDAQPPPPPRPAGRIRKLHPDNTCFDNAHKNLNPTCPSAPETRLTTHR</sequence>